<reference evidence="2 3" key="1">
    <citation type="submission" date="2013-08" db="EMBL/GenBank/DDBJ databases">
        <authorList>
            <person name="Durkin A.S."/>
            <person name="Haft D.R."/>
            <person name="McCorrison J."/>
            <person name="Torralba M."/>
            <person name="Gillis M."/>
            <person name="Haft D.H."/>
            <person name="Methe B."/>
            <person name="Sutton G."/>
            <person name="Nelson K.E."/>
        </authorList>
    </citation>
    <scope>NUCLEOTIDE SEQUENCE [LARGE SCALE GENOMIC DNA]</scope>
    <source>
        <strain evidence="2 3">F0195</strain>
    </source>
</reference>
<dbReference type="InterPro" id="IPR005119">
    <property type="entry name" value="LysR_subst-bd"/>
</dbReference>
<organism evidence="2 3">
    <name type="scientific">Olsenella profusa F0195</name>
    <dbReference type="NCBI Taxonomy" id="1125712"/>
    <lineage>
        <taxon>Bacteria</taxon>
        <taxon>Bacillati</taxon>
        <taxon>Actinomycetota</taxon>
        <taxon>Coriobacteriia</taxon>
        <taxon>Coriobacteriales</taxon>
        <taxon>Atopobiaceae</taxon>
        <taxon>Olsenella</taxon>
    </lineage>
</organism>
<dbReference type="STRING" id="1125712.HMPREF1316_0317"/>
<evidence type="ECO:0000313" key="2">
    <source>
        <dbReference type="EMBL" id="ERL08729.1"/>
    </source>
</evidence>
<sequence>MTPAGHPFLTGRPIEPAALEWLPQFPLVTFTSDYLQRTTLERLFDAYGRDIRIVAEIDQLPLLKALVAAEVGIGFMSTVSLGDNDHEVTMTPIVGTGAPSFNVYAFQDLTRPYYRDDACINAIRELLREPLPRVE</sequence>
<dbReference type="AlphaFoldDB" id="U2T6P9"/>
<gene>
    <name evidence="2" type="ORF">HMPREF1316_0317</name>
</gene>
<dbReference type="Gene3D" id="3.40.190.10">
    <property type="entry name" value="Periplasmic binding protein-like II"/>
    <property type="match status" value="1"/>
</dbReference>
<accession>U2T6P9</accession>
<dbReference type="PATRIC" id="fig|1125712.3.peg.947"/>
<dbReference type="Pfam" id="PF03466">
    <property type="entry name" value="LysR_substrate"/>
    <property type="match status" value="1"/>
</dbReference>
<comment type="caution">
    <text evidence="2">The sequence shown here is derived from an EMBL/GenBank/DDBJ whole genome shotgun (WGS) entry which is preliminary data.</text>
</comment>
<dbReference type="CDD" id="cd05466">
    <property type="entry name" value="PBP2_LTTR_substrate"/>
    <property type="match status" value="1"/>
</dbReference>
<feature type="domain" description="LysR substrate-binding" evidence="1">
    <location>
        <begin position="2"/>
        <end position="105"/>
    </location>
</feature>
<dbReference type="SUPFAM" id="SSF53850">
    <property type="entry name" value="Periplasmic binding protein-like II"/>
    <property type="match status" value="1"/>
</dbReference>
<keyword evidence="3" id="KW-1185">Reference proteome</keyword>
<dbReference type="RefSeq" id="WP_021725869.1">
    <property type="nucleotide sequence ID" value="NZ_AWEZ01000043.1"/>
</dbReference>
<protein>
    <submittedName>
        <fullName evidence="2">LysR substrate-binding domain protein</fullName>
    </submittedName>
</protein>
<proteinExistence type="predicted"/>
<name>U2T6P9_9ACTN</name>
<evidence type="ECO:0000313" key="3">
    <source>
        <dbReference type="Proteomes" id="UP000016638"/>
    </source>
</evidence>
<evidence type="ECO:0000259" key="1">
    <source>
        <dbReference type="Pfam" id="PF03466"/>
    </source>
</evidence>
<dbReference type="EMBL" id="AWEZ01000043">
    <property type="protein sequence ID" value="ERL08729.1"/>
    <property type="molecule type" value="Genomic_DNA"/>
</dbReference>
<dbReference type="OrthoDB" id="6624490at2"/>
<dbReference type="Proteomes" id="UP000016638">
    <property type="component" value="Unassembled WGS sequence"/>
</dbReference>